<keyword evidence="1" id="KW-0732">Signal</keyword>
<dbReference type="EMBL" id="JBHULV010000051">
    <property type="protein sequence ID" value="MFD2733040.1"/>
    <property type="molecule type" value="Genomic_DNA"/>
</dbReference>
<reference evidence="4" key="1">
    <citation type="journal article" date="2019" name="Int. J. Syst. Evol. Microbiol.">
        <title>The Global Catalogue of Microorganisms (GCM) 10K type strain sequencing project: providing services to taxonomists for standard genome sequencing and annotation.</title>
        <authorList>
            <consortium name="The Broad Institute Genomics Platform"/>
            <consortium name="The Broad Institute Genome Sequencing Center for Infectious Disease"/>
            <person name="Wu L."/>
            <person name="Ma J."/>
        </authorList>
    </citation>
    <scope>NUCLEOTIDE SEQUENCE [LARGE SCALE GENOMIC DNA]</scope>
    <source>
        <strain evidence="4">KCTC 42456</strain>
    </source>
</reference>
<feature type="domain" description="DUF6089" evidence="2">
    <location>
        <begin position="8"/>
        <end position="197"/>
    </location>
</feature>
<dbReference type="Pfam" id="PF19573">
    <property type="entry name" value="DUF6089"/>
    <property type="match status" value="1"/>
</dbReference>
<protein>
    <submittedName>
        <fullName evidence="3">DUF6089 family protein</fullName>
    </submittedName>
</protein>
<evidence type="ECO:0000313" key="3">
    <source>
        <dbReference type="EMBL" id="MFD2733040.1"/>
    </source>
</evidence>
<gene>
    <name evidence="3" type="ORF">ACFSSE_15120</name>
</gene>
<evidence type="ECO:0000313" key="4">
    <source>
        <dbReference type="Proteomes" id="UP001597546"/>
    </source>
</evidence>
<sequence length="264" mass="29643">MTQKIKVFILLILGTTLNSYAQTWEVGVTAGAMGYMGDLNQNNALKLNQAAFGFSVKRNFDSYWSLKLSALQGKISADESKSKYQQEIDRNLSFFSPITEGGLIVEFNFFDYGFDYSQKRFTPYLFTGVTLTGFNPKTDFGGRIYELKNYLTEGQTDYKTLAYSIPFGAGVKYNFGRYFNISGEIGYRNTNTDYLDDVSGVYASAVSLQDNTPEKTALRLALADRSANNIGVPGTQRGDFRKKDSYVFVGITLSYTFVSQNCYF</sequence>
<feature type="signal peptide" evidence="1">
    <location>
        <begin position="1"/>
        <end position="21"/>
    </location>
</feature>
<evidence type="ECO:0000256" key="1">
    <source>
        <dbReference type="SAM" id="SignalP"/>
    </source>
</evidence>
<dbReference type="RefSeq" id="WP_379041608.1">
    <property type="nucleotide sequence ID" value="NZ_JBHSKW010000016.1"/>
</dbReference>
<dbReference type="InterPro" id="IPR045743">
    <property type="entry name" value="DUF6089"/>
</dbReference>
<dbReference type="Gene3D" id="2.40.160.20">
    <property type="match status" value="1"/>
</dbReference>
<comment type="caution">
    <text evidence="3">The sequence shown here is derived from an EMBL/GenBank/DDBJ whole genome shotgun (WGS) entry which is preliminary data.</text>
</comment>
<keyword evidence="4" id="KW-1185">Reference proteome</keyword>
<organism evidence="3 4">
    <name type="scientific">Pedobacter alpinus</name>
    <dbReference type="NCBI Taxonomy" id="1590643"/>
    <lineage>
        <taxon>Bacteria</taxon>
        <taxon>Pseudomonadati</taxon>
        <taxon>Bacteroidota</taxon>
        <taxon>Sphingobacteriia</taxon>
        <taxon>Sphingobacteriales</taxon>
        <taxon>Sphingobacteriaceae</taxon>
        <taxon>Pedobacter</taxon>
    </lineage>
</organism>
<accession>A0ABW5TX03</accession>
<dbReference type="Proteomes" id="UP001597546">
    <property type="component" value="Unassembled WGS sequence"/>
</dbReference>
<feature type="chain" id="PRO_5047070155" evidence="1">
    <location>
        <begin position="22"/>
        <end position="264"/>
    </location>
</feature>
<evidence type="ECO:0000259" key="2">
    <source>
        <dbReference type="Pfam" id="PF19573"/>
    </source>
</evidence>
<name>A0ABW5TX03_9SPHI</name>
<proteinExistence type="predicted"/>